<comment type="caution">
    <text evidence="1">The sequence shown here is derived from an EMBL/GenBank/DDBJ whole genome shotgun (WGS) entry which is preliminary data.</text>
</comment>
<dbReference type="Proteomes" id="UP000620874">
    <property type="component" value="Unassembled WGS sequence"/>
</dbReference>
<keyword evidence="2" id="KW-1185">Reference proteome</keyword>
<accession>A0ABR8Y5Z6</accession>
<reference evidence="1 2" key="1">
    <citation type="submission" date="2020-08" db="EMBL/GenBank/DDBJ databases">
        <title>A Genomic Blueprint of the Chicken Gut Microbiome.</title>
        <authorList>
            <person name="Gilroy R."/>
            <person name="Ravi A."/>
            <person name="Getino M."/>
            <person name="Pursley I."/>
            <person name="Horton D.L."/>
            <person name="Alikhan N.-F."/>
            <person name="Baker D."/>
            <person name="Gharbi K."/>
            <person name="Hall N."/>
            <person name="Watson M."/>
            <person name="Adriaenssens E.M."/>
            <person name="Foster-Nyarko E."/>
            <person name="Jarju S."/>
            <person name="Secka A."/>
            <person name="Antonio M."/>
            <person name="Oren A."/>
            <person name="Chaudhuri R."/>
            <person name="La Ragione R.M."/>
            <person name="Hildebrand F."/>
            <person name="Pallen M.J."/>
        </authorList>
    </citation>
    <scope>NUCLEOTIDE SEQUENCE [LARGE SCALE GENOMIC DNA]</scope>
    <source>
        <strain evidence="1 2">Sa1CVN1</strain>
    </source>
</reference>
<name>A0ABR8Y5Z6_9BACT</name>
<dbReference type="EMBL" id="JACSPP010000007">
    <property type="protein sequence ID" value="MBD8039628.1"/>
    <property type="molecule type" value="Genomic_DNA"/>
</dbReference>
<evidence type="ECO:0000313" key="2">
    <source>
        <dbReference type="Proteomes" id="UP000620874"/>
    </source>
</evidence>
<organism evidence="1 2">
    <name type="scientific">Phocaeicola intestinalis</name>
    <dbReference type="NCBI Taxonomy" id="2762212"/>
    <lineage>
        <taxon>Bacteria</taxon>
        <taxon>Pseudomonadati</taxon>
        <taxon>Bacteroidota</taxon>
        <taxon>Bacteroidia</taxon>
        <taxon>Bacteroidales</taxon>
        <taxon>Bacteroidaceae</taxon>
        <taxon>Phocaeicola</taxon>
    </lineage>
</organism>
<sequence length="88" mass="10342">MNNLPPNHYTLEMIRQQRIDKKKEILQSKEQMLHLAHQLFAPPQSKNKFEGMMQHVNMGIAAYDGLMTGIKVLRRVRAFFGSGKRKRY</sequence>
<evidence type="ECO:0000313" key="1">
    <source>
        <dbReference type="EMBL" id="MBD8039628.1"/>
    </source>
</evidence>
<dbReference type="RefSeq" id="WP_022038742.1">
    <property type="nucleotide sequence ID" value="NZ_JACSPP010000007.1"/>
</dbReference>
<proteinExistence type="predicted"/>
<protein>
    <submittedName>
        <fullName evidence="1">Uncharacterized protein</fullName>
    </submittedName>
</protein>
<gene>
    <name evidence="1" type="ORF">H9625_04055</name>
</gene>